<organism evidence="2 3">
    <name type="scientific">Pleuronectes platessa</name>
    <name type="common">European plaice</name>
    <dbReference type="NCBI Taxonomy" id="8262"/>
    <lineage>
        <taxon>Eukaryota</taxon>
        <taxon>Metazoa</taxon>
        <taxon>Chordata</taxon>
        <taxon>Craniata</taxon>
        <taxon>Vertebrata</taxon>
        <taxon>Euteleostomi</taxon>
        <taxon>Actinopterygii</taxon>
        <taxon>Neopterygii</taxon>
        <taxon>Teleostei</taxon>
        <taxon>Neoteleostei</taxon>
        <taxon>Acanthomorphata</taxon>
        <taxon>Carangaria</taxon>
        <taxon>Pleuronectiformes</taxon>
        <taxon>Pleuronectoidei</taxon>
        <taxon>Pleuronectidae</taxon>
        <taxon>Pleuronectes</taxon>
    </lineage>
</organism>
<sequence length="183" mass="19805">MKVLKSLFERLEERLFERSSLHHGTASPPAPPGPGDSFMLLSQSLSHWDRLVKIVPSSPSSPVSPVPRPVPPCPLSPVPPLSPRPPCTPPPEDALIFIGRLSGQGRSKTPTSETDGEQGCLPASRHSHSSNQQPTPEPSDQSEEPSGTRAGQSQSRDTVVTNTQPGCNEEQKRKHVETTEEMI</sequence>
<feature type="compositionally biased region" description="Polar residues" evidence="1">
    <location>
        <begin position="104"/>
        <end position="113"/>
    </location>
</feature>
<feature type="region of interest" description="Disordered" evidence="1">
    <location>
        <begin position="55"/>
        <end position="183"/>
    </location>
</feature>
<keyword evidence="3" id="KW-1185">Reference proteome</keyword>
<dbReference type="AlphaFoldDB" id="A0A9N7YDG6"/>
<gene>
    <name evidence="2" type="ORF">PLEPLA_LOCUS15379</name>
</gene>
<feature type="compositionally biased region" description="Pro residues" evidence="1">
    <location>
        <begin position="62"/>
        <end position="92"/>
    </location>
</feature>
<feature type="compositionally biased region" description="Polar residues" evidence="1">
    <location>
        <begin position="149"/>
        <end position="166"/>
    </location>
</feature>
<name>A0A9N7YDG6_PLEPL</name>
<comment type="caution">
    <text evidence="2">The sequence shown here is derived from an EMBL/GenBank/DDBJ whole genome shotgun (WGS) entry which is preliminary data.</text>
</comment>
<feature type="region of interest" description="Disordered" evidence="1">
    <location>
        <begin position="17"/>
        <end position="40"/>
    </location>
</feature>
<dbReference type="EMBL" id="CADEAL010000968">
    <property type="protein sequence ID" value="CAB1427440.1"/>
    <property type="molecule type" value="Genomic_DNA"/>
</dbReference>
<evidence type="ECO:0000256" key="1">
    <source>
        <dbReference type="SAM" id="MobiDB-lite"/>
    </source>
</evidence>
<feature type="compositionally biased region" description="Basic and acidic residues" evidence="1">
    <location>
        <begin position="169"/>
        <end position="183"/>
    </location>
</feature>
<evidence type="ECO:0000313" key="3">
    <source>
        <dbReference type="Proteomes" id="UP001153269"/>
    </source>
</evidence>
<protein>
    <submittedName>
        <fullName evidence="2">Uncharacterized protein</fullName>
    </submittedName>
</protein>
<reference evidence="2" key="1">
    <citation type="submission" date="2020-03" db="EMBL/GenBank/DDBJ databases">
        <authorList>
            <person name="Weist P."/>
        </authorList>
    </citation>
    <scope>NUCLEOTIDE SEQUENCE</scope>
</reference>
<dbReference type="Proteomes" id="UP001153269">
    <property type="component" value="Unassembled WGS sequence"/>
</dbReference>
<accession>A0A9N7YDG6</accession>
<proteinExistence type="predicted"/>
<evidence type="ECO:0000313" key="2">
    <source>
        <dbReference type="EMBL" id="CAB1427440.1"/>
    </source>
</evidence>